<proteinExistence type="predicted"/>
<dbReference type="InterPro" id="IPR006976">
    <property type="entry name" value="VanZ-like"/>
</dbReference>
<feature type="chain" id="PRO_5039021228" description="VanZ-like domain-containing protein" evidence="2">
    <location>
        <begin position="23"/>
        <end position="143"/>
    </location>
</feature>
<protein>
    <recommendedName>
        <fullName evidence="3">VanZ-like domain-containing protein</fullName>
    </recommendedName>
</protein>
<evidence type="ECO:0000313" key="5">
    <source>
        <dbReference type="Proteomes" id="UP000004080"/>
    </source>
</evidence>
<feature type="transmembrane region" description="Helical" evidence="1">
    <location>
        <begin position="60"/>
        <end position="82"/>
    </location>
</feature>
<evidence type="ECO:0000259" key="3">
    <source>
        <dbReference type="Pfam" id="PF04892"/>
    </source>
</evidence>
<evidence type="ECO:0000256" key="2">
    <source>
        <dbReference type="SAM" id="SignalP"/>
    </source>
</evidence>
<keyword evidence="1" id="KW-0472">Membrane</keyword>
<dbReference type="Pfam" id="PF04892">
    <property type="entry name" value="VanZ"/>
    <property type="match status" value="1"/>
</dbReference>
<organism evidence="4 5">
    <name type="scientific">Fictibacillus macauensis ZFHKF-1</name>
    <dbReference type="NCBI Taxonomy" id="1196324"/>
    <lineage>
        <taxon>Bacteria</taxon>
        <taxon>Bacillati</taxon>
        <taxon>Bacillota</taxon>
        <taxon>Bacilli</taxon>
        <taxon>Bacillales</taxon>
        <taxon>Fictibacillaceae</taxon>
        <taxon>Fictibacillus</taxon>
    </lineage>
</organism>
<feature type="signal peptide" evidence="2">
    <location>
        <begin position="1"/>
        <end position="22"/>
    </location>
</feature>
<dbReference type="EMBL" id="AKKV01000042">
    <property type="protein sequence ID" value="EIT83996.1"/>
    <property type="molecule type" value="Genomic_DNA"/>
</dbReference>
<dbReference type="AlphaFoldDB" id="I8IX06"/>
<dbReference type="OrthoDB" id="2659829at2"/>
<gene>
    <name evidence="4" type="ORF">A374_18214</name>
</gene>
<keyword evidence="5" id="KW-1185">Reference proteome</keyword>
<sequence>MKFFKFLLVLSWGLFLCLNTFTDDLEELLSGERVGFVWNASPDYAAMLNMNDLTTIHPDFVIVKLGHLVGFGLFDLLVFWWLKRHVRSFFISVAFAIFTEIFQLYFGRDGRLYDIVIDSIGIILVFALLKRINRKKMSNTMAR</sequence>
<name>I8IX06_9BACL</name>
<feature type="domain" description="VanZ-like" evidence="3">
    <location>
        <begin position="55"/>
        <end position="130"/>
    </location>
</feature>
<comment type="caution">
    <text evidence="4">The sequence shown here is derived from an EMBL/GenBank/DDBJ whole genome shotgun (WGS) entry which is preliminary data.</text>
</comment>
<evidence type="ECO:0000313" key="4">
    <source>
        <dbReference type="EMBL" id="EIT83996.1"/>
    </source>
</evidence>
<keyword evidence="1" id="KW-1133">Transmembrane helix</keyword>
<dbReference type="NCBIfam" id="NF037970">
    <property type="entry name" value="vanZ_1"/>
    <property type="match status" value="1"/>
</dbReference>
<accession>I8IX06</accession>
<reference evidence="4 5" key="1">
    <citation type="journal article" date="2012" name="J. Bacteriol.">
        <title>Genome of Bacillus macauensis ZFHKF-1, a Long-Chain-Forming Bacterium.</title>
        <authorList>
            <person name="Cai L."/>
            <person name="Zhang T."/>
        </authorList>
    </citation>
    <scope>NUCLEOTIDE SEQUENCE [LARGE SCALE GENOMIC DNA]</scope>
    <source>
        <strain evidence="4 5">ZFHKF-1</strain>
    </source>
</reference>
<keyword evidence="1" id="KW-0812">Transmembrane</keyword>
<dbReference type="RefSeq" id="WP_007203712.1">
    <property type="nucleotide sequence ID" value="NZ_AKKV01000042.1"/>
</dbReference>
<dbReference type="eggNOG" id="ENOG503303W">
    <property type="taxonomic scope" value="Bacteria"/>
</dbReference>
<feature type="transmembrane region" description="Helical" evidence="1">
    <location>
        <begin position="89"/>
        <end position="106"/>
    </location>
</feature>
<dbReference type="PATRIC" id="fig|1196324.3.peg.3716"/>
<feature type="transmembrane region" description="Helical" evidence="1">
    <location>
        <begin position="112"/>
        <end position="129"/>
    </location>
</feature>
<evidence type="ECO:0000256" key="1">
    <source>
        <dbReference type="SAM" id="Phobius"/>
    </source>
</evidence>
<dbReference type="Proteomes" id="UP000004080">
    <property type="component" value="Unassembled WGS sequence"/>
</dbReference>
<keyword evidence="2" id="KW-0732">Signal</keyword>